<feature type="transmembrane region" description="Helical" evidence="7">
    <location>
        <begin position="45"/>
        <end position="66"/>
    </location>
</feature>
<evidence type="ECO:0000256" key="2">
    <source>
        <dbReference type="ARBA" id="ARBA00022475"/>
    </source>
</evidence>
<feature type="transmembrane region" description="Helical" evidence="7">
    <location>
        <begin position="163"/>
        <end position="181"/>
    </location>
</feature>
<keyword evidence="2" id="KW-1003">Cell membrane</keyword>
<dbReference type="GO" id="GO:0005886">
    <property type="term" value="C:plasma membrane"/>
    <property type="evidence" value="ECO:0007669"/>
    <property type="project" value="UniProtKB-SubCell"/>
</dbReference>
<feature type="transmembrane region" description="Helical" evidence="7">
    <location>
        <begin position="132"/>
        <end position="151"/>
    </location>
</feature>
<comment type="caution">
    <text evidence="8">The sequence shown here is derived from an EMBL/GenBank/DDBJ whole genome shotgun (WGS) entry which is preliminary data.</text>
</comment>
<feature type="transmembrane region" description="Helical" evidence="7">
    <location>
        <begin position="307"/>
        <end position="324"/>
    </location>
</feature>
<dbReference type="CDD" id="cd06912">
    <property type="entry name" value="GT_MraY_like"/>
    <property type="match status" value="1"/>
</dbReference>
<sequence>MILVLLISFIFSAVTALMLIRYTYKNEDFGIDVVNSGPQKFHARPTPRIGGIAIFIGFLAGLSIMITKGVDIKFLGFLVLSSLPVFIGGLAEDITKKVNALKRLIMVFCGVTIGYFLLDIKLTRFDMPFIDALLNFGVFSLAFTLIAIGGVTNAMNIIDGYNGLSGMIAFMIFTSLGYVSFMVGDFLLLRINAVMAGAVMGFLIWNYPRGLIFAGDGGAYFMGFMIANVSVLLVNRHIEVSPWFPFLLVIYPVWETLFSIYRRRFLRGTKVGIPDAMHLHQLIYKRLLYWLTSSNGKRHITIRNSMVSPYLWAFSLLSMVPAVLFWRYTLILAFFVSVFIVIYIWLYWRIVRFKTPEWLIIRNHKN</sequence>
<proteinExistence type="predicted"/>
<dbReference type="GO" id="GO:0009103">
    <property type="term" value="P:lipopolysaccharide biosynthetic process"/>
    <property type="evidence" value="ECO:0007669"/>
    <property type="project" value="TreeGrafter"/>
</dbReference>
<evidence type="ECO:0000256" key="7">
    <source>
        <dbReference type="SAM" id="Phobius"/>
    </source>
</evidence>
<dbReference type="AlphaFoldDB" id="A0A5J4L9A4"/>
<dbReference type="Pfam" id="PF00953">
    <property type="entry name" value="Glycos_transf_4"/>
    <property type="match status" value="1"/>
</dbReference>
<reference evidence="8" key="1">
    <citation type="submission" date="2019-10" db="EMBL/GenBank/DDBJ databases">
        <title>Metagenomic sequencing of thiosulfate-disproportionating enrichment culture.</title>
        <authorList>
            <person name="Umezawa K."/>
            <person name="Kojima H."/>
            <person name="Fukui M."/>
        </authorList>
    </citation>
    <scope>NUCLEOTIDE SEQUENCE</scope>
    <source>
        <strain evidence="8">45J</strain>
    </source>
</reference>
<evidence type="ECO:0000256" key="3">
    <source>
        <dbReference type="ARBA" id="ARBA00022679"/>
    </source>
</evidence>
<dbReference type="GO" id="GO:0016780">
    <property type="term" value="F:phosphotransferase activity, for other substituted phosphate groups"/>
    <property type="evidence" value="ECO:0007669"/>
    <property type="project" value="InterPro"/>
</dbReference>
<evidence type="ECO:0000313" key="8">
    <source>
        <dbReference type="EMBL" id="GER94649.1"/>
    </source>
</evidence>
<keyword evidence="5 7" id="KW-1133">Transmembrane helix</keyword>
<feature type="transmembrane region" description="Helical" evidence="7">
    <location>
        <begin position="330"/>
        <end position="348"/>
    </location>
</feature>
<keyword evidence="4 7" id="KW-0812">Transmembrane</keyword>
<organism evidence="8">
    <name type="scientific">hot springs metagenome</name>
    <dbReference type="NCBI Taxonomy" id="433727"/>
    <lineage>
        <taxon>unclassified sequences</taxon>
        <taxon>metagenomes</taxon>
        <taxon>ecological metagenomes</taxon>
    </lineage>
</organism>
<accession>A0A5J4L9A4</accession>
<feature type="transmembrane region" description="Helical" evidence="7">
    <location>
        <begin position="6"/>
        <end position="24"/>
    </location>
</feature>
<evidence type="ECO:0000256" key="1">
    <source>
        <dbReference type="ARBA" id="ARBA00004651"/>
    </source>
</evidence>
<comment type="subcellular location">
    <subcellularLocation>
        <location evidence="1">Cell membrane</location>
        <topology evidence="1">Multi-pass membrane protein</topology>
    </subcellularLocation>
</comment>
<feature type="transmembrane region" description="Helical" evidence="7">
    <location>
        <begin position="103"/>
        <end position="120"/>
    </location>
</feature>
<evidence type="ECO:0000256" key="5">
    <source>
        <dbReference type="ARBA" id="ARBA00022989"/>
    </source>
</evidence>
<dbReference type="PANTHER" id="PTHR22926">
    <property type="entry name" value="PHOSPHO-N-ACETYLMURAMOYL-PENTAPEPTIDE-TRANSFERASE"/>
    <property type="match status" value="1"/>
</dbReference>
<dbReference type="PANTHER" id="PTHR22926:SF3">
    <property type="entry name" value="UNDECAPRENYL-PHOSPHATE ALPHA-N-ACETYLGLUCOSAMINYL 1-PHOSPHATE TRANSFERASE"/>
    <property type="match status" value="1"/>
</dbReference>
<feature type="transmembrane region" description="Helical" evidence="7">
    <location>
        <begin position="244"/>
        <end position="261"/>
    </location>
</feature>
<keyword evidence="3 8" id="KW-0808">Transferase</keyword>
<feature type="transmembrane region" description="Helical" evidence="7">
    <location>
        <begin position="219"/>
        <end position="238"/>
    </location>
</feature>
<keyword evidence="6 7" id="KW-0472">Membrane</keyword>
<dbReference type="GO" id="GO:0071555">
    <property type="term" value="P:cell wall organization"/>
    <property type="evidence" value="ECO:0007669"/>
    <property type="project" value="TreeGrafter"/>
</dbReference>
<dbReference type="GO" id="GO:0044038">
    <property type="term" value="P:cell wall macromolecule biosynthetic process"/>
    <property type="evidence" value="ECO:0007669"/>
    <property type="project" value="TreeGrafter"/>
</dbReference>
<dbReference type="EMBL" id="BLAB01000001">
    <property type="protein sequence ID" value="GER94649.1"/>
    <property type="molecule type" value="Genomic_DNA"/>
</dbReference>
<feature type="transmembrane region" description="Helical" evidence="7">
    <location>
        <begin position="72"/>
        <end position="91"/>
    </location>
</feature>
<dbReference type="InterPro" id="IPR000715">
    <property type="entry name" value="Glycosyl_transferase_4"/>
</dbReference>
<protein>
    <submittedName>
        <fullName evidence="8">Glycosyl transferase</fullName>
    </submittedName>
</protein>
<evidence type="ECO:0000256" key="6">
    <source>
        <dbReference type="ARBA" id="ARBA00023136"/>
    </source>
</evidence>
<evidence type="ECO:0000256" key="4">
    <source>
        <dbReference type="ARBA" id="ARBA00022692"/>
    </source>
</evidence>
<name>A0A5J4L9A4_9ZZZZ</name>
<gene>
    <name evidence="8" type="ORF">A45J_2413</name>
</gene>